<keyword evidence="3 5" id="KW-0238">DNA-binding</keyword>
<dbReference type="InterPro" id="IPR009057">
    <property type="entry name" value="Homeodomain-like_sf"/>
</dbReference>
<dbReference type="RefSeq" id="WP_072872842.1">
    <property type="nucleotide sequence ID" value="NZ_FRAF01000002.1"/>
</dbReference>
<dbReference type="Pfam" id="PF00440">
    <property type="entry name" value="TetR_N"/>
    <property type="match status" value="1"/>
</dbReference>
<evidence type="ECO:0000256" key="4">
    <source>
        <dbReference type="ARBA" id="ARBA00023163"/>
    </source>
</evidence>
<keyword evidence="8" id="KW-1185">Reference proteome</keyword>
<feature type="domain" description="HTH tetR-type" evidence="6">
    <location>
        <begin position="19"/>
        <end position="79"/>
    </location>
</feature>
<dbReference type="InterPro" id="IPR023772">
    <property type="entry name" value="DNA-bd_HTH_TetR-type_CS"/>
</dbReference>
<dbReference type="PANTHER" id="PTHR30055">
    <property type="entry name" value="HTH-TYPE TRANSCRIPTIONAL REGULATOR RUTR"/>
    <property type="match status" value="1"/>
</dbReference>
<evidence type="ECO:0000256" key="1">
    <source>
        <dbReference type="ARBA" id="ARBA00022491"/>
    </source>
</evidence>
<evidence type="ECO:0000259" key="6">
    <source>
        <dbReference type="PROSITE" id="PS50977"/>
    </source>
</evidence>
<dbReference type="PROSITE" id="PS01081">
    <property type="entry name" value="HTH_TETR_1"/>
    <property type="match status" value="1"/>
</dbReference>
<dbReference type="InterPro" id="IPR050109">
    <property type="entry name" value="HTH-type_TetR-like_transc_reg"/>
</dbReference>
<name>A0A1M6L2S3_9BACL</name>
<dbReference type="Gene3D" id="1.10.10.60">
    <property type="entry name" value="Homeodomain-like"/>
    <property type="match status" value="1"/>
</dbReference>
<sequence>MTSTVRRKPGRPKLVNGDTSTAHAILEKAAELFMNYGYEGVSVERVAEECNLTKASIYYHFANKASLFTASMIHLMNLIENQVKDILSKDMPFLDRLYEISLAYLKIAEPRMEFSTLMREAKPLLSRQQLRRMKESEERLATALAQAIQETQESQAKAYVDPYLAAKVYQALLPLGRLKLANGAAYFSTAEQAASEVVHITARVLGFSFQTIE</sequence>
<keyword evidence="1" id="KW-0678">Repressor</keyword>
<evidence type="ECO:0000313" key="7">
    <source>
        <dbReference type="EMBL" id="SHJ65434.1"/>
    </source>
</evidence>
<evidence type="ECO:0000256" key="3">
    <source>
        <dbReference type="ARBA" id="ARBA00023125"/>
    </source>
</evidence>
<feature type="DNA-binding region" description="H-T-H motif" evidence="5">
    <location>
        <begin position="42"/>
        <end position="61"/>
    </location>
</feature>
<dbReference type="EMBL" id="FRAF01000002">
    <property type="protein sequence ID" value="SHJ65434.1"/>
    <property type="molecule type" value="Genomic_DNA"/>
</dbReference>
<reference evidence="8" key="1">
    <citation type="submission" date="2016-11" db="EMBL/GenBank/DDBJ databases">
        <authorList>
            <person name="Varghese N."/>
            <person name="Submissions S."/>
        </authorList>
    </citation>
    <scope>NUCLEOTIDE SEQUENCE [LARGE SCALE GENOMIC DNA]</scope>
    <source>
        <strain evidence="8">USBA-503</strain>
    </source>
</reference>
<dbReference type="SUPFAM" id="SSF46689">
    <property type="entry name" value="Homeodomain-like"/>
    <property type="match status" value="1"/>
</dbReference>
<evidence type="ECO:0000313" key="8">
    <source>
        <dbReference type="Proteomes" id="UP000184016"/>
    </source>
</evidence>
<accession>A0A1M6L2S3</accession>
<proteinExistence type="predicted"/>
<dbReference type="GO" id="GO:0003700">
    <property type="term" value="F:DNA-binding transcription factor activity"/>
    <property type="evidence" value="ECO:0007669"/>
    <property type="project" value="TreeGrafter"/>
</dbReference>
<dbReference type="GO" id="GO:0000976">
    <property type="term" value="F:transcription cis-regulatory region binding"/>
    <property type="evidence" value="ECO:0007669"/>
    <property type="project" value="TreeGrafter"/>
</dbReference>
<dbReference type="STRING" id="1830138.SAMN05443507_10282"/>
<dbReference type="InterPro" id="IPR001647">
    <property type="entry name" value="HTH_TetR"/>
</dbReference>
<gene>
    <name evidence="7" type="ORF">SAMN05443507_10282</name>
</gene>
<dbReference type="Proteomes" id="UP000184016">
    <property type="component" value="Unassembled WGS sequence"/>
</dbReference>
<dbReference type="PRINTS" id="PR00455">
    <property type="entry name" value="HTHTETR"/>
</dbReference>
<keyword evidence="2" id="KW-0805">Transcription regulation</keyword>
<keyword evidence="4" id="KW-0804">Transcription</keyword>
<dbReference type="Gene3D" id="1.10.357.10">
    <property type="entry name" value="Tetracycline Repressor, domain 2"/>
    <property type="match status" value="1"/>
</dbReference>
<dbReference type="AlphaFoldDB" id="A0A1M6L2S3"/>
<dbReference type="PROSITE" id="PS50977">
    <property type="entry name" value="HTH_TETR_2"/>
    <property type="match status" value="1"/>
</dbReference>
<evidence type="ECO:0000256" key="2">
    <source>
        <dbReference type="ARBA" id="ARBA00023015"/>
    </source>
</evidence>
<protein>
    <submittedName>
        <fullName evidence="7">Transcriptional regulator, TetR family</fullName>
    </submittedName>
</protein>
<dbReference type="PANTHER" id="PTHR30055:SF175">
    <property type="entry name" value="HTH-TYPE TRANSCRIPTIONAL REPRESSOR KSTR2"/>
    <property type="match status" value="1"/>
</dbReference>
<dbReference type="OrthoDB" id="2732116at2"/>
<organism evidence="7 8">
    <name type="scientific">Alicyclobacillus tolerans</name>
    <dbReference type="NCBI Taxonomy" id="90970"/>
    <lineage>
        <taxon>Bacteria</taxon>
        <taxon>Bacillati</taxon>
        <taxon>Bacillota</taxon>
        <taxon>Bacilli</taxon>
        <taxon>Bacillales</taxon>
        <taxon>Alicyclobacillaceae</taxon>
        <taxon>Alicyclobacillus</taxon>
    </lineage>
</organism>
<evidence type="ECO:0000256" key="5">
    <source>
        <dbReference type="PROSITE-ProRule" id="PRU00335"/>
    </source>
</evidence>